<dbReference type="PANTHER" id="PTHR45648">
    <property type="entry name" value="GDSL LIPASE/ACYLHYDROLASE FAMILY PROTEIN (AFU_ORTHOLOGUE AFUA_4G14700)"/>
    <property type="match status" value="1"/>
</dbReference>
<sequence length="200" mass="22221">MWIGTNDLGGAALLDHAQVRGKTLVDYTSCVFSQLGELYHLGARRFVLLNIAPLELAPLYSVLGTPGPDRFWLEKGYNLTDIAASMTEEVAAANEIFSLHAQLAVKNELWGSKIAILNTNGLIRDIYNHPELYLNGTAPLNVTGYNVHCGVAGNCFDYRIDDRDAFLWYDALHPSEQASRVVAREFKATVEGKGKWATYW</sequence>
<organism evidence="2 3">
    <name type="scientific">Sphaerosporella brunnea</name>
    <dbReference type="NCBI Taxonomy" id="1250544"/>
    <lineage>
        <taxon>Eukaryota</taxon>
        <taxon>Fungi</taxon>
        <taxon>Dikarya</taxon>
        <taxon>Ascomycota</taxon>
        <taxon>Pezizomycotina</taxon>
        <taxon>Pezizomycetes</taxon>
        <taxon>Pezizales</taxon>
        <taxon>Pyronemataceae</taxon>
        <taxon>Sphaerosporella</taxon>
    </lineage>
</organism>
<gene>
    <name evidence="2" type="ORF">FN846DRAFT_932132</name>
</gene>
<name>A0A5J5F7A8_9PEZI</name>
<dbReference type="InParanoid" id="A0A5J5F7A8"/>
<evidence type="ECO:0000313" key="2">
    <source>
        <dbReference type="EMBL" id="KAA8912897.1"/>
    </source>
</evidence>
<reference evidence="2 3" key="1">
    <citation type="submission" date="2019-09" db="EMBL/GenBank/DDBJ databases">
        <title>Draft genome of the ectomycorrhizal ascomycete Sphaerosporella brunnea.</title>
        <authorList>
            <consortium name="DOE Joint Genome Institute"/>
            <person name="Benucci G.M."/>
            <person name="Marozzi G."/>
            <person name="Antonielli L."/>
            <person name="Sanchez S."/>
            <person name="Marco P."/>
            <person name="Wang X."/>
            <person name="Falini L.B."/>
            <person name="Barry K."/>
            <person name="Haridas S."/>
            <person name="Lipzen A."/>
            <person name="Labutti K."/>
            <person name="Grigoriev I.V."/>
            <person name="Murat C."/>
            <person name="Martin F."/>
            <person name="Albertini E."/>
            <person name="Donnini D."/>
            <person name="Bonito G."/>
        </authorList>
    </citation>
    <scope>NUCLEOTIDE SEQUENCE [LARGE SCALE GENOMIC DNA]</scope>
    <source>
        <strain evidence="2 3">Sb_GMNB300</strain>
    </source>
</reference>
<dbReference type="InterPro" id="IPR036514">
    <property type="entry name" value="SGNH_hydro_sf"/>
</dbReference>
<dbReference type="PANTHER" id="PTHR45648:SF22">
    <property type="entry name" value="GDSL LIPASE_ACYLHYDROLASE FAMILY PROTEIN (AFU_ORTHOLOGUE AFUA_4G14700)"/>
    <property type="match status" value="1"/>
</dbReference>
<dbReference type="EMBL" id="VXIS01000019">
    <property type="protein sequence ID" value="KAA8912897.1"/>
    <property type="molecule type" value="Genomic_DNA"/>
</dbReference>
<protein>
    <recommendedName>
        <fullName evidence="4">GDSL lipase/esterase</fullName>
    </recommendedName>
</protein>
<keyword evidence="1" id="KW-0378">Hydrolase</keyword>
<proteinExistence type="predicted"/>
<dbReference type="OrthoDB" id="1600564at2759"/>
<dbReference type="AlphaFoldDB" id="A0A5J5F7A8"/>
<accession>A0A5J5F7A8</accession>
<dbReference type="Gene3D" id="3.40.50.1110">
    <property type="entry name" value="SGNH hydrolase"/>
    <property type="match status" value="1"/>
</dbReference>
<dbReference type="GO" id="GO:0016787">
    <property type="term" value="F:hydrolase activity"/>
    <property type="evidence" value="ECO:0007669"/>
    <property type="project" value="UniProtKB-KW"/>
</dbReference>
<evidence type="ECO:0000256" key="1">
    <source>
        <dbReference type="ARBA" id="ARBA00022801"/>
    </source>
</evidence>
<evidence type="ECO:0000313" key="3">
    <source>
        <dbReference type="Proteomes" id="UP000326924"/>
    </source>
</evidence>
<dbReference type="SUPFAM" id="SSF52266">
    <property type="entry name" value="SGNH hydrolase"/>
    <property type="match status" value="1"/>
</dbReference>
<comment type="caution">
    <text evidence="2">The sequence shown here is derived from an EMBL/GenBank/DDBJ whole genome shotgun (WGS) entry which is preliminary data.</text>
</comment>
<keyword evidence="3" id="KW-1185">Reference proteome</keyword>
<evidence type="ECO:0008006" key="4">
    <source>
        <dbReference type="Google" id="ProtNLM"/>
    </source>
</evidence>
<dbReference type="Proteomes" id="UP000326924">
    <property type="component" value="Unassembled WGS sequence"/>
</dbReference>
<dbReference type="InterPro" id="IPR051058">
    <property type="entry name" value="GDSL_Est/Lipase"/>
</dbReference>